<evidence type="ECO:0000313" key="3">
    <source>
        <dbReference type="Proteomes" id="UP001485043"/>
    </source>
</evidence>
<organism evidence="2 3">
    <name type="scientific">Apatococcus fuscideae</name>
    <dbReference type="NCBI Taxonomy" id="2026836"/>
    <lineage>
        <taxon>Eukaryota</taxon>
        <taxon>Viridiplantae</taxon>
        <taxon>Chlorophyta</taxon>
        <taxon>core chlorophytes</taxon>
        <taxon>Trebouxiophyceae</taxon>
        <taxon>Chlorellales</taxon>
        <taxon>Chlorellaceae</taxon>
        <taxon>Apatococcus</taxon>
    </lineage>
</organism>
<evidence type="ECO:0000313" key="2">
    <source>
        <dbReference type="EMBL" id="KAK9842161.1"/>
    </source>
</evidence>
<dbReference type="Proteomes" id="UP001485043">
    <property type="component" value="Unassembled WGS sequence"/>
</dbReference>
<feature type="compositionally biased region" description="Low complexity" evidence="1">
    <location>
        <begin position="436"/>
        <end position="445"/>
    </location>
</feature>
<proteinExistence type="predicted"/>
<gene>
    <name evidence="2" type="ORF">WJX84_005319</name>
</gene>
<feature type="compositionally biased region" description="Basic and acidic residues" evidence="1">
    <location>
        <begin position="454"/>
        <end position="464"/>
    </location>
</feature>
<evidence type="ECO:0000256" key="1">
    <source>
        <dbReference type="SAM" id="MobiDB-lite"/>
    </source>
</evidence>
<feature type="region of interest" description="Disordered" evidence="1">
    <location>
        <begin position="376"/>
        <end position="409"/>
    </location>
</feature>
<dbReference type="EMBL" id="JALJOV010001732">
    <property type="protein sequence ID" value="KAK9842161.1"/>
    <property type="molecule type" value="Genomic_DNA"/>
</dbReference>
<name>A0AAW1S7U9_9CHLO</name>
<keyword evidence="3" id="KW-1185">Reference proteome</keyword>
<accession>A0AAW1S7U9</accession>
<protein>
    <submittedName>
        <fullName evidence="2">Uncharacterized protein</fullName>
    </submittedName>
</protein>
<sequence length="532" mass="57443">MRFASIRSSFTAVARESATTMLALIFKCPENAACLMQSSELSSSLGKELRLTGDYQIQVDLMEIIFRATKHGLLPDILVQQLGQEVVLQLGELTTRPVKSIDLATELRSLVMAFNKHLGLDARIHSVYSKAYCLGQMKLPGQWIDFGQPLITLSLPDEVGHGTCPEILDIDAGACKAEIVIPSGKRDETILRLSLHTMPDELKNAAQQLCRRSANHKAFKIDLVFHTADFSTLCNVIPQVSDWAQRKTLQASKNMLGSEETLPISARPASKAKCSVGVYPTLELTRPPPSASARPKLVLSSRGQEVMQPASSAVMSAAKMVSRQQNTKHSQEDLIVESLEEAPAAMRDGHGAVKHSSPLAAHMPDEPIQTAAAVSNNPAVDDHPSLTSPQCAQPQSDLEKGNPAPELMLPQESKDAPEWMLGAAVPDGCLLMLSSSHSGASTNASQDSQNSMEHAQKITPEEKQGQPASRSQNLKAAESPLPLIASKLEKAAKLKTGKANGKPGPEPIARPAAEARQSERKPTRKVDSFNSY</sequence>
<comment type="caution">
    <text evidence="2">The sequence shown here is derived from an EMBL/GenBank/DDBJ whole genome shotgun (WGS) entry which is preliminary data.</text>
</comment>
<reference evidence="2 3" key="1">
    <citation type="journal article" date="2024" name="Nat. Commun.">
        <title>Phylogenomics reveals the evolutionary origins of lichenization in chlorophyte algae.</title>
        <authorList>
            <person name="Puginier C."/>
            <person name="Libourel C."/>
            <person name="Otte J."/>
            <person name="Skaloud P."/>
            <person name="Haon M."/>
            <person name="Grisel S."/>
            <person name="Petersen M."/>
            <person name="Berrin J.G."/>
            <person name="Delaux P.M."/>
            <person name="Dal Grande F."/>
            <person name="Keller J."/>
        </authorList>
    </citation>
    <scope>NUCLEOTIDE SEQUENCE [LARGE SCALE GENOMIC DNA]</scope>
    <source>
        <strain evidence="2 3">SAG 2523</strain>
    </source>
</reference>
<feature type="compositionally biased region" description="Polar residues" evidence="1">
    <location>
        <begin position="385"/>
        <end position="396"/>
    </location>
</feature>
<feature type="region of interest" description="Disordered" evidence="1">
    <location>
        <begin position="436"/>
        <end position="532"/>
    </location>
</feature>
<dbReference type="AlphaFoldDB" id="A0AAW1S7U9"/>
<feature type="compositionally biased region" description="Basic and acidic residues" evidence="1">
    <location>
        <begin position="516"/>
        <end position="532"/>
    </location>
</feature>